<dbReference type="EMBL" id="JANFXK010000022">
    <property type="protein sequence ID" value="MCQ4638192.1"/>
    <property type="molecule type" value="Genomic_DNA"/>
</dbReference>
<gene>
    <name evidence="1" type="ORF">NE619_15765</name>
</gene>
<organism evidence="1 2">
    <name type="scientific">Anaerovorax odorimutans</name>
    <dbReference type="NCBI Taxonomy" id="109327"/>
    <lineage>
        <taxon>Bacteria</taxon>
        <taxon>Bacillati</taxon>
        <taxon>Bacillota</taxon>
        <taxon>Clostridia</taxon>
        <taxon>Peptostreptococcales</taxon>
        <taxon>Anaerovoracaceae</taxon>
        <taxon>Anaerovorax</taxon>
    </lineage>
</organism>
<comment type="caution">
    <text evidence="1">The sequence shown here is derived from an EMBL/GenBank/DDBJ whole genome shotgun (WGS) entry which is preliminary data.</text>
</comment>
<protein>
    <submittedName>
        <fullName evidence="1">Uncharacterized protein</fullName>
    </submittedName>
</protein>
<name>A0ABT1RSN8_9FIRM</name>
<keyword evidence="2" id="KW-1185">Reference proteome</keyword>
<evidence type="ECO:0000313" key="1">
    <source>
        <dbReference type="EMBL" id="MCQ4638192.1"/>
    </source>
</evidence>
<evidence type="ECO:0000313" key="2">
    <source>
        <dbReference type="Proteomes" id="UP001524502"/>
    </source>
</evidence>
<dbReference type="Proteomes" id="UP001524502">
    <property type="component" value="Unassembled WGS sequence"/>
</dbReference>
<accession>A0ABT1RSN8</accession>
<sequence>MCLALVRKLQELGLGELAEEFEGELPEWMRKTVYEKYEDVLAELDELELEGIIERYLKYEGEQWAVCEDDEPDFLRCELLGILKDRIAELAIDRYKSGA</sequence>
<proteinExistence type="predicted"/>
<dbReference type="RefSeq" id="WP_256133387.1">
    <property type="nucleotide sequence ID" value="NZ_JANFXK010000022.1"/>
</dbReference>
<reference evidence="1 2" key="1">
    <citation type="submission" date="2022-06" db="EMBL/GenBank/DDBJ databases">
        <title>Isolation of gut microbiota from human fecal samples.</title>
        <authorList>
            <person name="Pamer E.G."/>
            <person name="Barat B."/>
            <person name="Waligurski E."/>
            <person name="Medina S."/>
            <person name="Paddock L."/>
            <person name="Mostad J."/>
        </authorList>
    </citation>
    <scope>NUCLEOTIDE SEQUENCE [LARGE SCALE GENOMIC DNA]</scope>
    <source>
        <strain evidence="1 2">SL.3.17</strain>
    </source>
</reference>